<dbReference type="VEuPathDB" id="VectorBase:AATE001727"/>
<accession>A0A182IM39</accession>
<evidence type="ECO:0000313" key="2">
    <source>
        <dbReference type="EnsemblMetazoa" id="AATE001727-PA.1"/>
    </source>
</evidence>
<protein>
    <submittedName>
        <fullName evidence="2">Uncharacterized protein</fullName>
    </submittedName>
</protein>
<name>A0A182IM39_ANOAO</name>
<dbReference type="EnsemblMetazoa" id="AATE001727-RA">
    <property type="protein sequence ID" value="AATE001727-PA.1"/>
    <property type="gene ID" value="AATE001727"/>
</dbReference>
<reference evidence="2" key="1">
    <citation type="submission" date="2022-08" db="UniProtKB">
        <authorList>
            <consortium name="EnsemblMetazoa"/>
        </authorList>
    </citation>
    <scope>IDENTIFICATION</scope>
    <source>
        <strain evidence="2">EBRO</strain>
    </source>
</reference>
<organism evidence="2">
    <name type="scientific">Anopheles atroparvus</name>
    <name type="common">European mosquito</name>
    <dbReference type="NCBI Taxonomy" id="41427"/>
    <lineage>
        <taxon>Eukaryota</taxon>
        <taxon>Metazoa</taxon>
        <taxon>Ecdysozoa</taxon>
        <taxon>Arthropoda</taxon>
        <taxon>Hexapoda</taxon>
        <taxon>Insecta</taxon>
        <taxon>Pterygota</taxon>
        <taxon>Neoptera</taxon>
        <taxon>Endopterygota</taxon>
        <taxon>Diptera</taxon>
        <taxon>Nematocera</taxon>
        <taxon>Culicoidea</taxon>
        <taxon>Culicidae</taxon>
        <taxon>Anophelinae</taxon>
        <taxon>Anopheles</taxon>
    </lineage>
</organism>
<proteinExistence type="predicted"/>
<feature type="compositionally biased region" description="Low complexity" evidence="1">
    <location>
        <begin position="12"/>
        <end position="25"/>
    </location>
</feature>
<evidence type="ECO:0000256" key="1">
    <source>
        <dbReference type="SAM" id="MobiDB-lite"/>
    </source>
</evidence>
<dbReference type="AlphaFoldDB" id="A0A182IM39"/>
<sequence>MAGVSLPRTRASSCPSDTVLSSSSSSRMVVAKFSSVVLASPSSCSCFSSSCRSFRWRRARNSALRRAGSMLSFRSAAAPSLAADAPVARQVATSNTAKHTFSCWPEMSTAKRQA</sequence>
<feature type="region of interest" description="Disordered" evidence="1">
    <location>
        <begin position="1"/>
        <end position="25"/>
    </location>
</feature>